<evidence type="ECO:0000256" key="2">
    <source>
        <dbReference type="SAM" id="Phobius"/>
    </source>
</evidence>
<accession>A0A4D6LBC0</accession>
<feature type="transmembrane region" description="Helical" evidence="2">
    <location>
        <begin position="85"/>
        <end position="103"/>
    </location>
</feature>
<feature type="region of interest" description="Disordered" evidence="1">
    <location>
        <begin position="37"/>
        <end position="60"/>
    </location>
</feature>
<dbReference type="AlphaFoldDB" id="A0A4D6LBC0"/>
<evidence type="ECO:0000256" key="1">
    <source>
        <dbReference type="SAM" id="MobiDB-lite"/>
    </source>
</evidence>
<gene>
    <name evidence="3" type="ORF">DEO72_LG3g350</name>
</gene>
<keyword evidence="2" id="KW-1133">Transmembrane helix</keyword>
<organism evidence="3 4">
    <name type="scientific">Vigna unguiculata</name>
    <name type="common">Cowpea</name>
    <dbReference type="NCBI Taxonomy" id="3917"/>
    <lineage>
        <taxon>Eukaryota</taxon>
        <taxon>Viridiplantae</taxon>
        <taxon>Streptophyta</taxon>
        <taxon>Embryophyta</taxon>
        <taxon>Tracheophyta</taxon>
        <taxon>Spermatophyta</taxon>
        <taxon>Magnoliopsida</taxon>
        <taxon>eudicotyledons</taxon>
        <taxon>Gunneridae</taxon>
        <taxon>Pentapetalae</taxon>
        <taxon>rosids</taxon>
        <taxon>fabids</taxon>
        <taxon>Fabales</taxon>
        <taxon>Fabaceae</taxon>
        <taxon>Papilionoideae</taxon>
        <taxon>50 kb inversion clade</taxon>
        <taxon>NPAAA clade</taxon>
        <taxon>indigoferoid/millettioid clade</taxon>
        <taxon>Phaseoleae</taxon>
        <taxon>Vigna</taxon>
    </lineage>
</organism>
<proteinExistence type="predicted"/>
<name>A0A4D6LBC0_VIGUN</name>
<evidence type="ECO:0000313" key="3">
    <source>
        <dbReference type="EMBL" id="QCD85829.1"/>
    </source>
</evidence>
<dbReference type="EMBL" id="CP039347">
    <property type="protein sequence ID" value="QCD85829.1"/>
    <property type="molecule type" value="Genomic_DNA"/>
</dbReference>
<evidence type="ECO:0000313" key="4">
    <source>
        <dbReference type="Proteomes" id="UP000501690"/>
    </source>
</evidence>
<protein>
    <recommendedName>
        <fullName evidence="5">Transmembrane protein</fullName>
    </recommendedName>
</protein>
<keyword evidence="2" id="KW-0812">Transmembrane</keyword>
<keyword evidence="4" id="KW-1185">Reference proteome</keyword>
<sequence length="105" mass="12049">MGCLVKEVNDHNTVILDEACEVRVCGAFSCSIQAVVREKREKGKERKKGKTQSKGERKKGEYVCCSESKKTKGEDEERRRREKTFLPELGFFFVSIVGFSFVVHR</sequence>
<reference evidence="3 4" key="1">
    <citation type="submission" date="2019-04" db="EMBL/GenBank/DDBJ databases">
        <title>An improved genome assembly and genetic linkage map for asparagus bean, Vigna unguiculata ssp. sesquipedialis.</title>
        <authorList>
            <person name="Xia Q."/>
            <person name="Zhang R."/>
            <person name="Dong Y."/>
        </authorList>
    </citation>
    <scope>NUCLEOTIDE SEQUENCE [LARGE SCALE GENOMIC DNA]</scope>
    <source>
        <tissue evidence="3">Leaf</tissue>
    </source>
</reference>
<keyword evidence="2" id="KW-0472">Membrane</keyword>
<dbReference type="Proteomes" id="UP000501690">
    <property type="component" value="Linkage Group LG3"/>
</dbReference>
<evidence type="ECO:0008006" key="5">
    <source>
        <dbReference type="Google" id="ProtNLM"/>
    </source>
</evidence>